<evidence type="ECO:0000313" key="2">
    <source>
        <dbReference type="EMBL" id="SEB42010.1"/>
    </source>
</evidence>
<accession>A0A1H4J6T1</accession>
<name>A0A1H4J6T1_9PSEU</name>
<dbReference type="Pfam" id="PF10898">
    <property type="entry name" value="DUF2716"/>
    <property type="match status" value="1"/>
</dbReference>
<dbReference type="EMBL" id="FNSO01000003">
    <property type="protein sequence ID" value="SEB42010.1"/>
    <property type="molecule type" value="Genomic_DNA"/>
</dbReference>
<gene>
    <name evidence="2" type="ORF">SAMN04489727_1589</name>
</gene>
<evidence type="ECO:0000256" key="1">
    <source>
        <dbReference type="SAM" id="MobiDB-lite"/>
    </source>
</evidence>
<organism evidence="2 3">
    <name type="scientific">Amycolatopsis tolypomycina</name>
    <dbReference type="NCBI Taxonomy" id="208445"/>
    <lineage>
        <taxon>Bacteria</taxon>
        <taxon>Bacillati</taxon>
        <taxon>Actinomycetota</taxon>
        <taxon>Actinomycetes</taxon>
        <taxon>Pseudonocardiales</taxon>
        <taxon>Pseudonocardiaceae</taxon>
        <taxon>Amycolatopsis</taxon>
    </lineage>
</organism>
<protein>
    <recommendedName>
        <fullName evidence="4">DUF2716 domain-containing protein</fullName>
    </recommendedName>
</protein>
<dbReference type="InterPro" id="IPR020323">
    <property type="entry name" value="DUF2716"/>
</dbReference>
<evidence type="ECO:0000313" key="3">
    <source>
        <dbReference type="Proteomes" id="UP000199622"/>
    </source>
</evidence>
<dbReference type="AlphaFoldDB" id="A0A1H4J6T1"/>
<evidence type="ECO:0008006" key="4">
    <source>
        <dbReference type="Google" id="ProtNLM"/>
    </source>
</evidence>
<dbReference type="OrthoDB" id="80999at2"/>
<keyword evidence="3" id="KW-1185">Reference proteome</keyword>
<proteinExistence type="predicted"/>
<feature type="region of interest" description="Disordered" evidence="1">
    <location>
        <begin position="167"/>
        <end position="242"/>
    </location>
</feature>
<dbReference type="STRING" id="208445.SAMN04489727_1589"/>
<dbReference type="Proteomes" id="UP000199622">
    <property type="component" value="Unassembled WGS sequence"/>
</dbReference>
<sequence>MNAAWEAVSRVVDEPAWYWVYDKLAFWPSTYAHAWPGFREPAPSRTWDLSPGNLDRASAEFRLGPYAVEEHQVGTIALAAFREVCGPDDWMWALHWQHQSYRVRPHLMSGSARWPVPVFPRADYHLFLASDFSFGTLGHPWERTLCVFGEKLVPAFERLGEGVLTNVLRQDGKPSETTGASSRAGGSATRTPEQPSETTGASPRAGGSATRTPEQPSETTGASPRAGGSATRTPEQPSELAR</sequence>
<feature type="compositionally biased region" description="Polar residues" evidence="1">
    <location>
        <begin position="188"/>
        <end position="201"/>
    </location>
</feature>
<reference evidence="3" key="1">
    <citation type="submission" date="2016-10" db="EMBL/GenBank/DDBJ databases">
        <authorList>
            <person name="Varghese N."/>
            <person name="Submissions S."/>
        </authorList>
    </citation>
    <scope>NUCLEOTIDE SEQUENCE [LARGE SCALE GENOMIC DNA]</scope>
    <source>
        <strain evidence="3">DSM 44544</strain>
    </source>
</reference>
<feature type="compositionally biased region" description="Polar residues" evidence="1">
    <location>
        <begin position="209"/>
        <end position="222"/>
    </location>
</feature>